<feature type="domain" description="Flavodoxin-like" evidence="10">
    <location>
        <begin position="663"/>
        <end position="850"/>
    </location>
</feature>
<dbReference type="SUPFAM" id="SSF57850">
    <property type="entry name" value="RING/U-box"/>
    <property type="match status" value="1"/>
</dbReference>
<dbReference type="NCBIfam" id="TIGR01755">
    <property type="entry name" value="flav_wrbA"/>
    <property type="match status" value="1"/>
</dbReference>
<dbReference type="GO" id="GO:0010181">
    <property type="term" value="F:FMN binding"/>
    <property type="evidence" value="ECO:0007669"/>
    <property type="project" value="InterPro"/>
</dbReference>
<keyword evidence="4" id="KW-0479">Metal-binding</keyword>
<feature type="region of interest" description="Disordered" evidence="8">
    <location>
        <begin position="583"/>
        <end position="603"/>
    </location>
</feature>
<dbReference type="SUPFAM" id="SSF52218">
    <property type="entry name" value="Flavoproteins"/>
    <property type="match status" value="1"/>
</dbReference>
<evidence type="ECO:0000256" key="4">
    <source>
        <dbReference type="ARBA" id="ARBA00022723"/>
    </source>
</evidence>
<dbReference type="CDD" id="cd16536">
    <property type="entry name" value="RING-HC_RNF10"/>
    <property type="match status" value="1"/>
</dbReference>
<evidence type="ECO:0000256" key="5">
    <source>
        <dbReference type="ARBA" id="ARBA00022771"/>
    </source>
</evidence>
<dbReference type="InterPro" id="IPR013083">
    <property type="entry name" value="Znf_RING/FYVE/PHD"/>
</dbReference>
<dbReference type="EMBL" id="LNFO01001539">
    <property type="protein sequence ID" value="KUF90571.1"/>
    <property type="molecule type" value="Genomic_DNA"/>
</dbReference>
<dbReference type="STRING" id="4790.A0A0W8D2L9"/>
<proteinExistence type="inferred from homology"/>
<dbReference type="Gene3D" id="3.30.40.10">
    <property type="entry name" value="Zinc/RING finger domain, C3HC4 (zinc finger)"/>
    <property type="match status" value="1"/>
</dbReference>
<dbReference type="InterPro" id="IPR008254">
    <property type="entry name" value="Flavodoxin/NO_synth"/>
</dbReference>
<dbReference type="PROSITE" id="PS50089">
    <property type="entry name" value="ZF_RING_2"/>
    <property type="match status" value="1"/>
</dbReference>
<comment type="subcellular location">
    <subcellularLocation>
        <location evidence="1">Cytoplasm</location>
    </subcellularLocation>
</comment>
<comment type="similarity">
    <text evidence="2">Belongs to the WrbA family.</text>
</comment>
<evidence type="ECO:0000256" key="6">
    <source>
        <dbReference type="ARBA" id="ARBA00022833"/>
    </source>
</evidence>
<dbReference type="Gene3D" id="3.40.50.360">
    <property type="match status" value="1"/>
</dbReference>
<evidence type="ECO:0000256" key="8">
    <source>
        <dbReference type="SAM" id="MobiDB-lite"/>
    </source>
</evidence>
<sequence>MADPAVVVPVESSSDPFVGLQKKTMDYEARVTRNGVSANHLLNFSMPERERHVYHHQKKKKSSAPRTQSEYLHANYRFVIAPLDHDTIVPTWDLEALTEWSSVEQILLWYDVESPQTCPICMDTFRAPKITKCGHIFCWPCILRYLSMTDKYWRRCPMCFESVQKGHLRSVQLQQLQIPPHVGSDVTFQFLERPKSSMFPQLRVLPTAESKGEHAETDASSHSTQSTPEAVAFAARKRSRKLPNVNDVDAIYSRILEATPEYLRELLYSEMRDLQSMDTEFRSSGDVDSLPFVEEAMRNTSGRLAKSDDFSHGTYRQANSASNSTAGKKSTPKENGSGDAYSFYQIADGTYVVLHPLNMKCLLKEYSDEHQHEQEHGEDAHLEAAWIESSSASAEPLPVDRYHLLPERIHGKVLDIEHVVMDEEAQKRYRFLSHLPRFCDFYICELDLTSQLSSSTLNTFRNDLKKRAKQRKHKHKQNAPIPSSPIFKRNADAFSLQEEGMMWPSPYEQALAESLEEFHLSNSSVELDAEHHSAADEERSFARVTENSGYFPALGGAAAREPRPHVTDPIAFGSPSAWGNASTSPPAVAWSSGKGGKKKGAGKKGVSVFSTTQRLVNHIEVNDNFVPLISAWTILTSVCRPLTLQFTPSSTSYSKTQKKMTKIAIIYYSTYGHIATMAESVKKGVESVDGVTAEVYQVQETLSEEILTKMHAPPKKDHPVATPDILKNADGVLLGFPTRFGSMPAQVKALFDACGGLWAGGALVGKPAGIFFSTGTLGGGQETTAFTSVTFLTHQGMTFVPLGYRSPLLFNLEEIHGGSPWGAGTIAGGDGSRQPSQLELDVAKVQGESFAGVAKKLSA</sequence>
<dbReference type="PANTHER" id="PTHR12983:SF9">
    <property type="entry name" value="E3 UBIQUITIN-PROTEIN LIGASE RNF10"/>
    <property type="match status" value="1"/>
</dbReference>
<evidence type="ECO:0000259" key="10">
    <source>
        <dbReference type="PROSITE" id="PS50902"/>
    </source>
</evidence>
<feature type="domain" description="RING-type" evidence="9">
    <location>
        <begin position="118"/>
        <end position="159"/>
    </location>
</feature>
<evidence type="ECO:0000313" key="12">
    <source>
        <dbReference type="Proteomes" id="UP000052943"/>
    </source>
</evidence>
<keyword evidence="3" id="KW-0963">Cytoplasm</keyword>
<organism evidence="11 12">
    <name type="scientific">Phytophthora nicotianae</name>
    <name type="common">Potato buckeye rot agent</name>
    <name type="synonym">Phytophthora parasitica</name>
    <dbReference type="NCBI Taxonomy" id="4792"/>
    <lineage>
        <taxon>Eukaryota</taxon>
        <taxon>Sar</taxon>
        <taxon>Stramenopiles</taxon>
        <taxon>Oomycota</taxon>
        <taxon>Peronosporomycetes</taxon>
        <taxon>Peronosporales</taxon>
        <taxon>Peronosporaceae</taxon>
        <taxon>Phytophthora</taxon>
    </lineage>
</organism>
<dbReference type="FunFam" id="3.40.50.360:FF:000001">
    <property type="entry name" value="NAD(P)H dehydrogenase (Quinone) FQR1-like"/>
    <property type="match status" value="1"/>
</dbReference>
<dbReference type="Pfam" id="PF13923">
    <property type="entry name" value="zf-C3HC4_2"/>
    <property type="match status" value="1"/>
</dbReference>
<dbReference type="PROSITE" id="PS00518">
    <property type="entry name" value="ZF_RING_1"/>
    <property type="match status" value="1"/>
</dbReference>
<dbReference type="GO" id="GO:0005737">
    <property type="term" value="C:cytoplasm"/>
    <property type="evidence" value="ECO:0007669"/>
    <property type="project" value="UniProtKB-SubCell"/>
</dbReference>
<dbReference type="SMART" id="SM00184">
    <property type="entry name" value="RING"/>
    <property type="match status" value="1"/>
</dbReference>
<dbReference type="GO" id="GO:0003955">
    <property type="term" value="F:NAD(P)H dehydrogenase (quinone) activity"/>
    <property type="evidence" value="ECO:0007669"/>
    <property type="project" value="InterPro"/>
</dbReference>
<dbReference type="Pfam" id="PF03358">
    <property type="entry name" value="FMN_red"/>
    <property type="match status" value="1"/>
</dbReference>
<feature type="compositionally biased region" description="Polar residues" evidence="8">
    <location>
        <begin position="314"/>
        <end position="328"/>
    </location>
</feature>
<dbReference type="PROSITE" id="PS50902">
    <property type="entry name" value="FLAVODOXIN_LIKE"/>
    <property type="match status" value="1"/>
</dbReference>
<evidence type="ECO:0000259" key="9">
    <source>
        <dbReference type="PROSITE" id="PS50089"/>
    </source>
</evidence>
<keyword evidence="6" id="KW-0862">Zinc</keyword>
<gene>
    <name evidence="11" type="ORF">AM587_10016626</name>
</gene>
<dbReference type="PANTHER" id="PTHR12983">
    <property type="entry name" value="RING FINGER 10 FAMILY MEMBER"/>
    <property type="match status" value="1"/>
</dbReference>
<accession>A0A0W8D2L9</accession>
<dbReference type="NCBIfam" id="NF002999">
    <property type="entry name" value="PRK03767.1"/>
    <property type="match status" value="1"/>
</dbReference>
<evidence type="ECO:0000256" key="7">
    <source>
        <dbReference type="PROSITE-ProRule" id="PRU00175"/>
    </source>
</evidence>
<evidence type="ECO:0000256" key="1">
    <source>
        <dbReference type="ARBA" id="ARBA00004496"/>
    </source>
</evidence>
<protein>
    <submittedName>
        <fullName evidence="11">Flavoprotein YCP4</fullName>
    </submittedName>
</protein>
<dbReference type="OrthoDB" id="302966at2759"/>
<comment type="caution">
    <text evidence="11">The sequence shown here is derived from an EMBL/GenBank/DDBJ whole genome shotgun (WGS) entry which is preliminary data.</text>
</comment>
<evidence type="ECO:0000256" key="2">
    <source>
        <dbReference type="ARBA" id="ARBA00006961"/>
    </source>
</evidence>
<dbReference type="InterPro" id="IPR017907">
    <property type="entry name" value="Znf_RING_CS"/>
</dbReference>
<reference evidence="11 12" key="1">
    <citation type="submission" date="2015-11" db="EMBL/GenBank/DDBJ databases">
        <title>Genomes and virulence difference between two physiological races of Phytophthora nicotianae.</title>
        <authorList>
            <person name="Liu H."/>
            <person name="Ma X."/>
            <person name="Yu H."/>
            <person name="Fang D."/>
            <person name="Li Y."/>
            <person name="Wang X."/>
            <person name="Wang W."/>
            <person name="Dong Y."/>
            <person name="Xiao B."/>
        </authorList>
    </citation>
    <scope>NUCLEOTIDE SEQUENCE [LARGE SCALE GENOMIC DNA]</scope>
    <source>
        <strain evidence="12">race 0</strain>
    </source>
</reference>
<feature type="region of interest" description="Disordered" evidence="8">
    <location>
        <begin position="303"/>
        <end position="338"/>
    </location>
</feature>
<name>A0A0W8D2L9_PHYNI</name>
<dbReference type="GO" id="GO:0045944">
    <property type="term" value="P:positive regulation of transcription by RNA polymerase II"/>
    <property type="evidence" value="ECO:0007669"/>
    <property type="project" value="TreeGrafter"/>
</dbReference>
<dbReference type="GO" id="GO:0000976">
    <property type="term" value="F:transcription cis-regulatory region binding"/>
    <property type="evidence" value="ECO:0007669"/>
    <property type="project" value="TreeGrafter"/>
</dbReference>
<dbReference type="InterPro" id="IPR005025">
    <property type="entry name" value="FMN_Rdtase-like_dom"/>
</dbReference>
<dbReference type="InterPro" id="IPR001841">
    <property type="entry name" value="Znf_RING"/>
</dbReference>
<dbReference type="AlphaFoldDB" id="A0A0W8D2L9"/>
<dbReference type="Proteomes" id="UP000052943">
    <property type="component" value="Unassembled WGS sequence"/>
</dbReference>
<evidence type="ECO:0000256" key="3">
    <source>
        <dbReference type="ARBA" id="ARBA00022490"/>
    </source>
</evidence>
<keyword evidence="5 7" id="KW-0863">Zinc-finger</keyword>
<dbReference type="InterPro" id="IPR029039">
    <property type="entry name" value="Flavoprotein-like_sf"/>
</dbReference>
<dbReference type="GO" id="GO:0008270">
    <property type="term" value="F:zinc ion binding"/>
    <property type="evidence" value="ECO:0007669"/>
    <property type="project" value="UniProtKB-KW"/>
</dbReference>
<dbReference type="InterPro" id="IPR039739">
    <property type="entry name" value="MAG2/RNF10"/>
</dbReference>
<dbReference type="InterPro" id="IPR010089">
    <property type="entry name" value="Flavoprotein_WrbA-like"/>
</dbReference>
<evidence type="ECO:0000313" key="11">
    <source>
        <dbReference type="EMBL" id="KUF90571.1"/>
    </source>
</evidence>